<name>A0ABN5PQD9_9ACTO</name>
<proteinExistence type="predicted"/>
<evidence type="ECO:0000259" key="3">
    <source>
        <dbReference type="Pfam" id="PF02302"/>
    </source>
</evidence>
<dbReference type="InterPro" id="IPR036095">
    <property type="entry name" value="PTS_EIIB-like_sf"/>
</dbReference>
<evidence type="ECO:0000256" key="1">
    <source>
        <dbReference type="ARBA" id="ARBA00022679"/>
    </source>
</evidence>
<evidence type="ECO:0000256" key="2">
    <source>
        <dbReference type="SAM" id="MobiDB-lite"/>
    </source>
</evidence>
<keyword evidence="4" id="KW-0762">Sugar transport</keyword>
<keyword evidence="1" id="KW-0808">Transferase</keyword>
<evidence type="ECO:0000313" key="5">
    <source>
        <dbReference type="Proteomes" id="UP000273001"/>
    </source>
</evidence>
<dbReference type="Gene3D" id="3.40.50.2300">
    <property type="match status" value="1"/>
</dbReference>
<accession>A0ABN5PQD9</accession>
<dbReference type="RefSeq" id="WP_119836239.1">
    <property type="nucleotide sequence ID" value="NZ_CP032514.1"/>
</dbReference>
<dbReference type="EMBL" id="CP032514">
    <property type="protein sequence ID" value="AYD89047.1"/>
    <property type="molecule type" value="Genomic_DNA"/>
</dbReference>
<keyword evidence="5" id="KW-1185">Reference proteome</keyword>
<keyword evidence="4" id="KW-0813">Transport</keyword>
<organism evidence="4 5">
    <name type="scientific">Actinomyces lilanjuaniae</name>
    <dbReference type="NCBI Taxonomy" id="2321394"/>
    <lineage>
        <taxon>Bacteria</taxon>
        <taxon>Bacillati</taxon>
        <taxon>Actinomycetota</taxon>
        <taxon>Actinomycetes</taxon>
        <taxon>Actinomycetales</taxon>
        <taxon>Actinomycetaceae</taxon>
        <taxon>Actinomyces</taxon>
    </lineage>
</organism>
<dbReference type="PROSITE" id="PS51257">
    <property type="entry name" value="PROKAR_LIPOPROTEIN"/>
    <property type="match status" value="1"/>
</dbReference>
<feature type="domain" description="Phosphotransferase system EIIB component type 2/3" evidence="3">
    <location>
        <begin position="16"/>
        <end position="77"/>
    </location>
</feature>
<reference evidence="4 5" key="1">
    <citation type="submission" date="2018-09" db="EMBL/GenBank/DDBJ databases">
        <authorList>
            <person name="Li J."/>
        </authorList>
    </citation>
    <scope>NUCLEOTIDE SEQUENCE [LARGE SCALE GENOMIC DNA]</scope>
    <source>
        <strain evidence="4 5">2129</strain>
    </source>
</reference>
<dbReference type="SUPFAM" id="SSF52794">
    <property type="entry name" value="PTS system IIB component-like"/>
    <property type="match status" value="1"/>
</dbReference>
<gene>
    <name evidence="4" type="ORF">D5R93_01410</name>
</gene>
<protein>
    <submittedName>
        <fullName evidence="4">PTS sugar transporter subunit IIB</fullName>
    </submittedName>
</protein>
<evidence type="ECO:0000313" key="4">
    <source>
        <dbReference type="EMBL" id="AYD89047.1"/>
    </source>
</evidence>
<sequence length="150" mass="15953">MARSARTADTPRKPDIYFVCGAGLGSSLACQMEAEEVLRQADLPASLHHDGISALPGIQADIIVSAENFRPMIDKHGPDPSITLVFLHNVVDKEEIRDRLVPVVTAFVTGLRDGHRDQDARTSPGSGPGAALPETSTSATSPSMTQEPQP</sequence>
<feature type="region of interest" description="Disordered" evidence="2">
    <location>
        <begin position="114"/>
        <end position="150"/>
    </location>
</feature>
<dbReference type="CDD" id="cd05563">
    <property type="entry name" value="PTS_IIB_ascorbate"/>
    <property type="match status" value="1"/>
</dbReference>
<feature type="compositionally biased region" description="Polar residues" evidence="2">
    <location>
        <begin position="134"/>
        <end position="150"/>
    </location>
</feature>
<dbReference type="Proteomes" id="UP000273001">
    <property type="component" value="Chromosome"/>
</dbReference>
<dbReference type="Pfam" id="PF02302">
    <property type="entry name" value="PTS_IIB"/>
    <property type="match status" value="1"/>
</dbReference>
<dbReference type="InterPro" id="IPR003501">
    <property type="entry name" value="PTS_EIIB_2/3"/>
</dbReference>